<keyword evidence="1" id="KW-0472">Membrane</keyword>
<keyword evidence="3" id="KW-1185">Reference proteome</keyword>
<gene>
    <name evidence="2" type="ORF">KCU98_g258</name>
</gene>
<organism evidence="2 3">
    <name type="scientific">Aureobasidium melanogenum</name>
    <name type="common">Aureobasidium pullulans var. melanogenum</name>
    <dbReference type="NCBI Taxonomy" id="46634"/>
    <lineage>
        <taxon>Eukaryota</taxon>
        <taxon>Fungi</taxon>
        <taxon>Dikarya</taxon>
        <taxon>Ascomycota</taxon>
        <taxon>Pezizomycotina</taxon>
        <taxon>Dothideomycetes</taxon>
        <taxon>Dothideomycetidae</taxon>
        <taxon>Dothideales</taxon>
        <taxon>Saccotheciaceae</taxon>
        <taxon>Aureobasidium</taxon>
    </lineage>
</organism>
<evidence type="ECO:0000313" key="2">
    <source>
        <dbReference type="EMBL" id="KAG9991794.1"/>
    </source>
</evidence>
<dbReference type="AlphaFoldDB" id="A0A9P8K0M5"/>
<evidence type="ECO:0000313" key="3">
    <source>
        <dbReference type="Proteomes" id="UP000729357"/>
    </source>
</evidence>
<feature type="non-terminal residue" evidence="2">
    <location>
        <position position="143"/>
    </location>
</feature>
<dbReference type="EMBL" id="JAHFXS010000001">
    <property type="protein sequence ID" value="KAG9991794.1"/>
    <property type="molecule type" value="Genomic_DNA"/>
</dbReference>
<keyword evidence="1" id="KW-1133">Transmembrane helix</keyword>
<reference evidence="2" key="2">
    <citation type="submission" date="2021-08" db="EMBL/GenBank/DDBJ databases">
        <authorList>
            <person name="Gostincar C."/>
            <person name="Sun X."/>
            <person name="Song Z."/>
            <person name="Gunde-Cimerman N."/>
        </authorList>
    </citation>
    <scope>NUCLEOTIDE SEQUENCE</scope>
    <source>
        <strain evidence="2">EXF-9298</strain>
    </source>
</reference>
<keyword evidence="1" id="KW-0812">Transmembrane</keyword>
<feature type="transmembrane region" description="Helical" evidence="1">
    <location>
        <begin position="84"/>
        <end position="109"/>
    </location>
</feature>
<sequence>MLYTLCQQRQQFKAIRPDSNSYLRHSGRVGVLCGELSVSDTSSASTTASTATTSSTTRGCRDEEAILSDCCAFFPCQFCVVDKVIFLVVILHLSTAALFRFIFTLLLFLHATHLNVTVILGLRIEVNRDRLARDVHGVLQHEG</sequence>
<protein>
    <submittedName>
        <fullName evidence="2">Uncharacterized protein</fullName>
    </submittedName>
</protein>
<proteinExistence type="predicted"/>
<reference evidence="2" key="1">
    <citation type="journal article" date="2021" name="J Fungi (Basel)">
        <title>Virulence traits and population genomics of the black yeast Aureobasidium melanogenum.</title>
        <authorList>
            <person name="Cernosa A."/>
            <person name="Sun X."/>
            <person name="Gostincar C."/>
            <person name="Fang C."/>
            <person name="Gunde-Cimerman N."/>
            <person name="Song Z."/>
        </authorList>
    </citation>
    <scope>NUCLEOTIDE SEQUENCE</scope>
    <source>
        <strain evidence="2">EXF-9298</strain>
    </source>
</reference>
<accession>A0A9P8K0M5</accession>
<dbReference type="Proteomes" id="UP000729357">
    <property type="component" value="Unassembled WGS sequence"/>
</dbReference>
<name>A0A9P8K0M5_AURME</name>
<comment type="caution">
    <text evidence="2">The sequence shown here is derived from an EMBL/GenBank/DDBJ whole genome shotgun (WGS) entry which is preliminary data.</text>
</comment>
<evidence type="ECO:0000256" key="1">
    <source>
        <dbReference type="SAM" id="Phobius"/>
    </source>
</evidence>